<organism evidence="2 3">
    <name type="scientific">Marinobacter aromaticivorans</name>
    <dbReference type="NCBI Taxonomy" id="1494078"/>
    <lineage>
        <taxon>Bacteria</taxon>
        <taxon>Pseudomonadati</taxon>
        <taxon>Pseudomonadota</taxon>
        <taxon>Gammaproteobacteria</taxon>
        <taxon>Pseudomonadales</taxon>
        <taxon>Marinobacteraceae</taxon>
        <taxon>Marinobacter</taxon>
    </lineage>
</organism>
<dbReference type="Proteomes" id="UP001596506">
    <property type="component" value="Unassembled WGS sequence"/>
</dbReference>
<dbReference type="InterPro" id="IPR009998">
    <property type="entry name" value="YfaZ"/>
</dbReference>
<comment type="caution">
    <text evidence="2">The sequence shown here is derived from an EMBL/GenBank/DDBJ whole genome shotgun (WGS) entry which is preliminary data.</text>
</comment>
<gene>
    <name evidence="2" type="ORF">ACFQQA_03785</name>
</gene>
<dbReference type="Pfam" id="PF07437">
    <property type="entry name" value="YfaZ"/>
    <property type="match status" value="1"/>
</dbReference>
<dbReference type="EMBL" id="JBHTBD010000001">
    <property type="protein sequence ID" value="MFC7293841.1"/>
    <property type="molecule type" value="Genomic_DNA"/>
</dbReference>
<accession>A0ABW2IRN3</accession>
<evidence type="ECO:0000313" key="2">
    <source>
        <dbReference type="EMBL" id="MFC7293841.1"/>
    </source>
</evidence>
<evidence type="ECO:0000313" key="3">
    <source>
        <dbReference type="Proteomes" id="UP001596506"/>
    </source>
</evidence>
<proteinExistence type="predicted"/>
<sequence length="192" mass="20847">MRASRISVLVLSLAAAPAFASDLDLSLTNDSVKGQVNFFGNNDDLQLGAGYTYHEGSRHIGNIDFHAQGRTALGNLPTTAGIGLRGILWDDDNIWNRRDADGGAVGLGGFATVNIPEVPGLSFTGSLHYAPRILSFGDSDDMTSFELRGNYRVIRNAELFVGYRYLNTELDFPTEPDINLDEGVLAGMKIFF</sequence>
<feature type="signal peptide" evidence="1">
    <location>
        <begin position="1"/>
        <end position="20"/>
    </location>
</feature>
<reference evidence="3" key="1">
    <citation type="journal article" date="2019" name="Int. J. Syst. Evol. Microbiol.">
        <title>The Global Catalogue of Microorganisms (GCM) 10K type strain sequencing project: providing services to taxonomists for standard genome sequencing and annotation.</title>
        <authorList>
            <consortium name="The Broad Institute Genomics Platform"/>
            <consortium name="The Broad Institute Genome Sequencing Center for Infectious Disease"/>
            <person name="Wu L."/>
            <person name="Ma J."/>
        </authorList>
    </citation>
    <scope>NUCLEOTIDE SEQUENCE [LARGE SCALE GENOMIC DNA]</scope>
    <source>
        <strain evidence="3">CCUG 60559</strain>
    </source>
</reference>
<feature type="chain" id="PRO_5046911602" evidence="1">
    <location>
        <begin position="21"/>
        <end position="192"/>
    </location>
</feature>
<dbReference type="RefSeq" id="WP_100687125.1">
    <property type="nucleotide sequence ID" value="NZ_JBHTBD010000001.1"/>
</dbReference>
<dbReference type="SUPFAM" id="SSF56935">
    <property type="entry name" value="Porins"/>
    <property type="match status" value="1"/>
</dbReference>
<protein>
    <submittedName>
        <fullName evidence="2">YfaZ family outer membrane protein</fullName>
    </submittedName>
</protein>
<evidence type="ECO:0000256" key="1">
    <source>
        <dbReference type="SAM" id="SignalP"/>
    </source>
</evidence>
<keyword evidence="3" id="KW-1185">Reference proteome</keyword>
<keyword evidence="1" id="KW-0732">Signal</keyword>
<name>A0ABW2IRN3_9GAMM</name>